<organism evidence="7 8">
    <name type="scientific">Pseudomonas matsuisoli</name>
    <dbReference type="NCBI Taxonomy" id="1515666"/>
    <lineage>
        <taxon>Bacteria</taxon>
        <taxon>Pseudomonadati</taxon>
        <taxon>Pseudomonadota</taxon>
        <taxon>Gammaproteobacteria</taxon>
        <taxon>Pseudomonadales</taxon>
        <taxon>Pseudomonadaceae</taxon>
        <taxon>Pseudomonas</taxon>
    </lineage>
</organism>
<dbReference type="EMBL" id="BMPO01000002">
    <property type="protein sequence ID" value="GGJ86531.1"/>
    <property type="molecule type" value="Genomic_DNA"/>
</dbReference>
<proteinExistence type="predicted"/>
<dbReference type="CDD" id="cd06124">
    <property type="entry name" value="cupin_NimR-like_N"/>
    <property type="match status" value="1"/>
</dbReference>
<reference evidence="7" key="2">
    <citation type="submission" date="2020-09" db="EMBL/GenBank/DDBJ databases">
        <authorList>
            <person name="Sun Q."/>
            <person name="Ohkuma M."/>
        </authorList>
    </citation>
    <scope>NUCLEOTIDE SEQUENCE</scope>
    <source>
        <strain evidence="7">JCM 30078</strain>
    </source>
</reference>
<dbReference type="FunFam" id="1.10.10.60:FF:000132">
    <property type="entry name" value="AraC family transcriptional regulator"/>
    <property type="match status" value="1"/>
</dbReference>
<name>A0A917PPQ9_9PSED</name>
<evidence type="ECO:0000256" key="3">
    <source>
        <dbReference type="ARBA" id="ARBA00023125"/>
    </source>
</evidence>
<dbReference type="SUPFAM" id="SSF46689">
    <property type="entry name" value="Homeodomain-like"/>
    <property type="match status" value="1"/>
</dbReference>
<evidence type="ECO:0000256" key="1">
    <source>
        <dbReference type="ARBA" id="ARBA00022491"/>
    </source>
</evidence>
<keyword evidence="2" id="KW-0805">Transcription regulation</keyword>
<dbReference type="InterPro" id="IPR003313">
    <property type="entry name" value="AraC-bd"/>
</dbReference>
<dbReference type="Proteomes" id="UP000635983">
    <property type="component" value="Unassembled WGS sequence"/>
</dbReference>
<dbReference type="PANTHER" id="PTHR11019">
    <property type="entry name" value="HTH-TYPE TRANSCRIPTIONAL REGULATOR NIMR"/>
    <property type="match status" value="1"/>
</dbReference>
<dbReference type="GO" id="GO:0003700">
    <property type="term" value="F:DNA-binding transcription factor activity"/>
    <property type="evidence" value="ECO:0007669"/>
    <property type="project" value="InterPro"/>
</dbReference>
<evidence type="ECO:0000256" key="4">
    <source>
        <dbReference type="ARBA" id="ARBA00023159"/>
    </source>
</evidence>
<dbReference type="InterPro" id="IPR020449">
    <property type="entry name" value="Tscrpt_reg_AraC-type_HTH"/>
</dbReference>
<evidence type="ECO:0000256" key="5">
    <source>
        <dbReference type="ARBA" id="ARBA00023163"/>
    </source>
</evidence>
<sequence length="264" mass="29199">MPTSTRPQPVTATFDHADPDEAKAQVVGITENWQPGGLDLHCHTRHQLMYSIKGVMHVVTPSGRWVLPPSRAIWISGGVQHTFMAKRPVDLHALYIDPALDDLPKWEGCVVVNVTPLVRELVASTVSLPWDYPADSPAGRLTRVLLEQLVDLQQAPVNLPEPEDPRARRAVAMLRADPTTRYSLQELASASAASARTLERIFHADTGMSFSEWRHRLRLLMALELLADDVSVNSVANAVGYSNPSSFIAAFRSLFGMTPGNYFR</sequence>
<dbReference type="SMART" id="SM00342">
    <property type="entry name" value="HTH_ARAC"/>
    <property type="match status" value="1"/>
</dbReference>
<keyword evidence="3" id="KW-0238">DNA-binding</keyword>
<dbReference type="InterPro" id="IPR018060">
    <property type="entry name" value="HTH_AraC"/>
</dbReference>
<keyword evidence="8" id="KW-1185">Reference proteome</keyword>
<gene>
    <name evidence="7" type="ORF">GCM10009304_10700</name>
</gene>
<keyword evidence="4" id="KW-0010">Activator</keyword>
<dbReference type="PRINTS" id="PR00032">
    <property type="entry name" value="HTHARAC"/>
</dbReference>
<dbReference type="GO" id="GO:0009893">
    <property type="term" value="P:positive regulation of metabolic process"/>
    <property type="evidence" value="ECO:0007669"/>
    <property type="project" value="UniProtKB-ARBA"/>
</dbReference>
<feature type="domain" description="HTH araC/xylS-type" evidence="6">
    <location>
        <begin position="168"/>
        <end position="264"/>
    </location>
</feature>
<comment type="caution">
    <text evidence="7">The sequence shown here is derived from an EMBL/GenBank/DDBJ whole genome shotgun (WGS) entry which is preliminary data.</text>
</comment>
<dbReference type="PROSITE" id="PS00041">
    <property type="entry name" value="HTH_ARAC_FAMILY_1"/>
    <property type="match status" value="1"/>
</dbReference>
<dbReference type="RefSeq" id="WP_373293519.1">
    <property type="nucleotide sequence ID" value="NZ_BMPO01000002.1"/>
</dbReference>
<evidence type="ECO:0000259" key="6">
    <source>
        <dbReference type="PROSITE" id="PS01124"/>
    </source>
</evidence>
<evidence type="ECO:0000313" key="8">
    <source>
        <dbReference type="Proteomes" id="UP000635983"/>
    </source>
</evidence>
<dbReference type="InterPro" id="IPR011051">
    <property type="entry name" value="RmlC_Cupin_sf"/>
</dbReference>
<dbReference type="InterPro" id="IPR018062">
    <property type="entry name" value="HTH_AraC-typ_CS"/>
</dbReference>
<dbReference type="InterPro" id="IPR009057">
    <property type="entry name" value="Homeodomain-like_sf"/>
</dbReference>
<dbReference type="Pfam" id="PF12833">
    <property type="entry name" value="HTH_18"/>
    <property type="match status" value="1"/>
</dbReference>
<evidence type="ECO:0000256" key="2">
    <source>
        <dbReference type="ARBA" id="ARBA00023015"/>
    </source>
</evidence>
<protein>
    <submittedName>
        <fullName evidence="7">AraC family transcriptional regulator</fullName>
    </submittedName>
</protein>
<keyword evidence="5" id="KW-0804">Transcription</keyword>
<dbReference type="PROSITE" id="PS01124">
    <property type="entry name" value="HTH_ARAC_FAMILY_2"/>
    <property type="match status" value="1"/>
</dbReference>
<dbReference type="PANTHER" id="PTHR11019:SF199">
    <property type="entry name" value="HTH-TYPE TRANSCRIPTIONAL REGULATOR NIMR"/>
    <property type="match status" value="1"/>
</dbReference>
<dbReference type="GO" id="GO:0043565">
    <property type="term" value="F:sequence-specific DNA binding"/>
    <property type="evidence" value="ECO:0007669"/>
    <property type="project" value="InterPro"/>
</dbReference>
<accession>A0A917PPQ9</accession>
<keyword evidence="1" id="KW-0678">Repressor</keyword>
<dbReference type="Gene3D" id="1.10.10.60">
    <property type="entry name" value="Homeodomain-like"/>
    <property type="match status" value="1"/>
</dbReference>
<dbReference type="SUPFAM" id="SSF51182">
    <property type="entry name" value="RmlC-like cupins"/>
    <property type="match status" value="1"/>
</dbReference>
<dbReference type="AlphaFoldDB" id="A0A917PPQ9"/>
<evidence type="ECO:0000313" key="7">
    <source>
        <dbReference type="EMBL" id="GGJ86531.1"/>
    </source>
</evidence>
<reference evidence="7" key="1">
    <citation type="journal article" date="2014" name="Int. J. Syst. Evol. Microbiol.">
        <title>Complete genome sequence of Corynebacterium casei LMG S-19264T (=DSM 44701T), isolated from a smear-ripened cheese.</title>
        <authorList>
            <consortium name="US DOE Joint Genome Institute (JGI-PGF)"/>
            <person name="Walter F."/>
            <person name="Albersmeier A."/>
            <person name="Kalinowski J."/>
            <person name="Ruckert C."/>
        </authorList>
    </citation>
    <scope>NUCLEOTIDE SEQUENCE</scope>
    <source>
        <strain evidence="7">JCM 30078</strain>
    </source>
</reference>
<dbReference type="Pfam" id="PF02311">
    <property type="entry name" value="AraC_binding"/>
    <property type="match status" value="1"/>
</dbReference>